<organism evidence="2 3">
    <name type="scientific">Flemingia macrophylla</name>
    <dbReference type="NCBI Taxonomy" id="520843"/>
    <lineage>
        <taxon>Eukaryota</taxon>
        <taxon>Viridiplantae</taxon>
        <taxon>Streptophyta</taxon>
        <taxon>Embryophyta</taxon>
        <taxon>Tracheophyta</taxon>
        <taxon>Spermatophyta</taxon>
        <taxon>Magnoliopsida</taxon>
        <taxon>eudicotyledons</taxon>
        <taxon>Gunneridae</taxon>
        <taxon>Pentapetalae</taxon>
        <taxon>rosids</taxon>
        <taxon>fabids</taxon>
        <taxon>Fabales</taxon>
        <taxon>Fabaceae</taxon>
        <taxon>Papilionoideae</taxon>
        <taxon>50 kb inversion clade</taxon>
        <taxon>NPAAA clade</taxon>
        <taxon>indigoferoid/millettioid clade</taxon>
        <taxon>Phaseoleae</taxon>
        <taxon>Flemingia</taxon>
    </lineage>
</organism>
<dbReference type="EMBL" id="JBGMDY010000004">
    <property type="protein sequence ID" value="KAL2335808.1"/>
    <property type="molecule type" value="Genomic_DNA"/>
</dbReference>
<evidence type="ECO:0000256" key="1">
    <source>
        <dbReference type="SAM" id="MobiDB-lite"/>
    </source>
</evidence>
<evidence type="ECO:0000313" key="3">
    <source>
        <dbReference type="Proteomes" id="UP001603857"/>
    </source>
</evidence>
<keyword evidence="3" id="KW-1185">Reference proteome</keyword>
<feature type="region of interest" description="Disordered" evidence="1">
    <location>
        <begin position="192"/>
        <end position="216"/>
    </location>
</feature>
<dbReference type="Proteomes" id="UP001603857">
    <property type="component" value="Unassembled WGS sequence"/>
</dbReference>
<evidence type="ECO:0000313" key="2">
    <source>
        <dbReference type="EMBL" id="KAL2335808.1"/>
    </source>
</evidence>
<name>A0ABD1MJW5_9FABA</name>
<accession>A0ABD1MJW5</accession>
<sequence length="247" mass="28325">MATRKLIRDVLLSKRSLLLPPPRHRQSWRSRRLPLLWDDRRRYSVFSEFSKKVKGEAVRNQEFQQSVKELKEKAVDLKGVPKELKEKPQQKFEQLFKLVNEVNKQAAAKKDEFQSIYSQAASCGGGSQSSPMDPAQEDKIRKQSWLTAAGGKNSKGRLYGVGKVSQGYQLGDRITEAAHSVSDSEKILELEQQVHESTEEARKSREEARQSREENERLNRKLQSLISVVLPFLPPTVQIILPVLYKE</sequence>
<proteinExistence type="predicted"/>
<protein>
    <submittedName>
        <fullName evidence="2">Uncharacterized protein</fullName>
    </submittedName>
</protein>
<feature type="region of interest" description="Disordered" evidence="1">
    <location>
        <begin position="121"/>
        <end position="140"/>
    </location>
</feature>
<gene>
    <name evidence="2" type="ORF">Fmac_010254</name>
</gene>
<dbReference type="AlphaFoldDB" id="A0ABD1MJW5"/>
<reference evidence="2 3" key="1">
    <citation type="submission" date="2024-08" db="EMBL/GenBank/DDBJ databases">
        <title>Insights into the chromosomal genome structure of Flemingia macrophylla.</title>
        <authorList>
            <person name="Ding Y."/>
            <person name="Zhao Y."/>
            <person name="Bi W."/>
            <person name="Wu M."/>
            <person name="Zhao G."/>
            <person name="Gong Y."/>
            <person name="Li W."/>
            <person name="Zhang P."/>
        </authorList>
    </citation>
    <scope>NUCLEOTIDE SEQUENCE [LARGE SCALE GENOMIC DNA]</scope>
    <source>
        <strain evidence="2">DYQJB</strain>
        <tissue evidence="2">Leaf</tissue>
    </source>
</reference>
<comment type="caution">
    <text evidence="2">The sequence shown here is derived from an EMBL/GenBank/DDBJ whole genome shotgun (WGS) entry which is preliminary data.</text>
</comment>